<gene>
    <name evidence="2" type="ORF">SETIT_4G143900v2</name>
</gene>
<evidence type="ECO:0000256" key="1">
    <source>
        <dbReference type="SAM" id="MobiDB-lite"/>
    </source>
</evidence>
<feature type="region of interest" description="Disordered" evidence="1">
    <location>
        <begin position="36"/>
        <end position="59"/>
    </location>
</feature>
<sequence>MYSRKRIGCTSIKTRPHAGPSCHVFKEEDRMQTKSASWVSYTPAPASPSVHRQRPPSTWDANRCLHSFMSATNKGGTSSRPPQGPQVPYGELFIDHLKRGEGKNMIQNSNEVQSFAGQDNVLSTSNAELCPACNIVQKA</sequence>
<reference evidence="2" key="2">
    <citation type="submission" date="2015-07" db="EMBL/GenBank/DDBJ databases">
        <authorList>
            <person name="Noorani M."/>
        </authorList>
    </citation>
    <scope>NUCLEOTIDE SEQUENCE</scope>
    <source>
        <strain evidence="2">Yugu1</strain>
    </source>
</reference>
<dbReference type="EMBL" id="CM003531">
    <property type="protein sequence ID" value="RCV21495.1"/>
    <property type="molecule type" value="Genomic_DNA"/>
</dbReference>
<evidence type="ECO:0000313" key="2">
    <source>
        <dbReference type="EMBL" id="RCV21495.1"/>
    </source>
</evidence>
<name>A0A368QU66_SETIT</name>
<proteinExistence type="predicted"/>
<accession>A0A368QU66</accession>
<protein>
    <submittedName>
        <fullName evidence="2">Uncharacterized protein</fullName>
    </submittedName>
</protein>
<organism evidence="2">
    <name type="scientific">Setaria italica</name>
    <name type="common">Foxtail millet</name>
    <name type="synonym">Panicum italicum</name>
    <dbReference type="NCBI Taxonomy" id="4555"/>
    <lineage>
        <taxon>Eukaryota</taxon>
        <taxon>Viridiplantae</taxon>
        <taxon>Streptophyta</taxon>
        <taxon>Embryophyta</taxon>
        <taxon>Tracheophyta</taxon>
        <taxon>Spermatophyta</taxon>
        <taxon>Magnoliopsida</taxon>
        <taxon>Liliopsida</taxon>
        <taxon>Poales</taxon>
        <taxon>Poaceae</taxon>
        <taxon>PACMAD clade</taxon>
        <taxon>Panicoideae</taxon>
        <taxon>Panicodae</taxon>
        <taxon>Paniceae</taxon>
        <taxon>Cenchrinae</taxon>
        <taxon>Setaria</taxon>
    </lineage>
</organism>
<reference evidence="2" key="1">
    <citation type="journal article" date="2012" name="Nat. Biotechnol.">
        <title>Reference genome sequence of the model plant Setaria.</title>
        <authorList>
            <person name="Bennetzen J.L."/>
            <person name="Schmutz J."/>
            <person name="Wang H."/>
            <person name="Percifield R."/>
            <person name="Hawkins J."/>
            <person name="Pontaroli A.C."/>
            <person name="Estep M."/>
            <person name="Feng L."/>
            <person name="Vaughn J.N."/>
            <person name="Grimwood J."/>
            <person name="Jenkins J."/>
            <person name="Barry K."/>
            <person name="Lindquist E."/>
            <person name="Hellsten U."/>
            <person name="Deshpande S."/>
            <person name="Wang X."/>
            <person name="Wu X."/>
            <person name="Mitros T."/>
            <person name="Triplett J."/>
            <person name="Yang X."/>
            <person name="Ye C.Y."/>
            <person name="Mauro-Herrera M."/>
            <person name="Wang L."/>
            <person name="Li P."/>
            <person name="Sharma M."/>
            <person name="Sharma R."/>
            <person name="Ronald P.C."/>
            <person name="Panaud O."/>
            <person name="Kellogg E.A."/>
            <person name="Brutnell T.P."/>
            <person name="Doust A.N."/>
            <person name="Tuskan G.A."/>
            <person name="Rokhsar D."/>
            <person name="Devos K.M."/>
        </authorList>
    </citation>
    <scope>NUCLEOTIDE SEQUENCE [LARGE SCALE GENOMIC DNA]</scope>
    <source>
        <strain evidence="2">Yugu1</strain>
    </source>
</reference>
<dbReference type="AlphaFoldDB" id="A0A368QU66"/>